<dbReference type="RefSeq" id="WP_082628131.1">
    <property type="nucleotide sequence ID" value="NZ_CP013189.1"/>
</dbReference>
<dbReference type="EMBL" id="CP013189">
    <property type="protein sequence ID" value="ALO47173.1"/>
    <property type="molecule type" value="Genomic_DNA"/>
</dbReference>
<dbReference type="STRING" id="1249552.PS2015_2539"/>
<proteinExistence type="predicted"/>
<evidence type="ECO:0000313" key="3">
    <source>
        <dbReference type="Proteomes" id="UP000065641"/>
    </source>
</evidence>
<dbReference type="KEGG" id="pspi:PS2015_2539"/>
<evidence type="ECO:0000256" key="1">
    <source>
        <dbReference type="SAM" id="SignalP"/>
    </source>
</evidence>
<accession>A0A0S2KG59</accession>
<keyword evidence="1" id="KW-0732">Signal</keyword>
<keyword evidence="2" id="KW-0378">Hydrolase</keyword>
<protein>
    <submittedName>
        <fullName evidence="2">Alpha/beta hydrolase</fullName>
    </submittedName>
</protein>
<sequence precursor="true">MNPMHKTLLTIAASALLLSACGSVSTTGVREHDSRQFAPAAELAFEARPGARAYYGTYDGVQGPAVYAAEIPDNWNGGLVMYTHGYRGTGSTLAPSPAPAAYRDTLLAAGYAWAASSYSANFYDVRAGVEDTNQLALELPVYLARDWNVTIEQPTQYLISGHSLGGHTAAAAVERENMQRTRYPVPYAGAAPLCQAEQNQFQWLGDYTRLAMTLAGFGYMPYERYPDLIGVLDGSGEPGPIVTNLFKVNPETGQSTWEPANLNGERLKAMAMQLTGGQRPIFDDGFGSRYQITVLSGGGDDGSVRGILSGNIYDNTGREYRWTDGAEPSAEEQAFNASIMRQSADRGVNPPRNDGVRWLPEVHGDFDVPVLTMHTLGDFYVPFVHQQLYRQGAIRNGNDHLLVQRAIRAPGHCDFSAEETQQALTDWLNWVNGGDKPAGDVVLDPVVVADDNYGCTFTTPQRDGLPACSR</sequence>
<name>A0A0S2KG59_9GAMM</name>
<dbReference type="Gene3D" id="3.40.50.1820">
    <property type="entry name" value="alpha/beta hydrolase"/>
    <property type="match status" value="1"/>
</dbReference>
<evidence type="ECO:0000313" key="2">
    <source>
        <dbReference type="EMBL" id="ALO47173.1"/>
    </source>
</evidence>
<gene>
    <name evidence="2" type="ORF">PS2015_2539</name>
</gene>
<reference evidence="2 3" key="1">
    <citation type="submission" date="2015-11" db="EMBL/GenBank/DDBJ databases">
        <authorList>
            <person name="Zhang Y."/>
            <person name="Guo Z."/>
        </authorList>
    </citation>
    <scope>NUCLEOTIDE SEQUENCE [LARGE SCALE GENOMIC DNA]</scope>
    <source>
        <strain evidence="2 3">KCTC 32221</strain>
    </source>
</reference>
<dbReference type="OrthoDB" id="7197847at2"/>
<dbReference type="SUPFAM" id="SSF53474">
    <property type="entry name" value="alpha/beta-Hydrolases"/>
    <property type="match status" value="1"/>
</dbReference>
<dbReference type="PROSITE" id="PS51257">
    <property type="entry name" value="PROKAR_LIPOPROTEIN"/>
    <property type="match status" value="1"/>
</dbReference>
<organism evidence="2 3">
    <name type="scientific">Pseudohongiella spirulinae</name>
    <dbReference type="NCBI Taxonomy" id="1249552"/>
    <lineage>
        <taxon>Bacteria</taxon>
        <taxon>Pseudomonadati</taxon>
        <taxon>Pseudomonadota</taxon>
        <taxon>Gammaproteobacteria</taxon>
        <taxon>Pseudomonadales</taxon>
        <taxon>Pseudohongiellaceae</taxon>
        <taxon>Pseudohongiella</taxon>
    </lineage>
</organism>
<dbReference type="InterPro" id="IPR029058">
    <property type="entry name" value="AB_hydrolase_fold"/>
</dbReference>
<feature type="signal peptide" evidence="1">
    <location>
        <begin position="1"/>
        <end position="26"/>
    </location>
</feature>
<dbReference type="Proteomes" id="UP000065641">
    <property type="component" value="Chromosome"/>
</dbReference>
<keyword evidence="3" id="KW-1185">Reference proteome</keyword>
<feature type="chain" id="PRO_5006601625" evidence="1">
    <location>
        <begin position="27"/>
        <end position="470"/>
    </location>
</feature>
<dbReference type="AlphaFoldDB" id="A0A0S2KG59"/>
<dbReference type="GO" id="GO:0016787">
    <property type="term" value="F:hydrolase activity"/>
    <property type="evidence" value="ECO:0007669"/>
    <property type="project" value="UniProtKB-KW"/>
</dbReference>